<accession>A0A7R9TFI7</accession>
<evidence type="ECO:0000313" key="1">
    <source>
        <dbReference type="EMBL" id="CAD8234202.1"/>
    </source>
</evidence>
<sequence>MTTTSEDNASTASTSRFLAAALAAATIATTACLSAPAPSTANVGYANDCDPICHVLDDGAAKSKAQEEAFKREGPPMGDLMAQLQAQRKAEEAAAAKAAPKKDGTKF</sequence>
<name>A0A7R9TFI7_MICPS</name>
<gene>
    <name evidence="1" type="ORF">MPUS1402_LOCUS4137</name>
</gene>
<proteinExistence type="predicted"/>
<dbReference type="AlphaFoldDB" id="A0A7R9TFI7"/>
<protein>
    <submittedName>
        <fullName evidence="1">Uncharacterized protein</fullName>
    </submittedName>
</protein>
<organism evidence="1">
    <name type="scientific">Micromonas pusilla</name>
    <name type="common">Picoplanktonic green alga</name>
    <name type="synonym">Chromulina pusilla</name>
    <dbReference type="NCBI Taxonomy" id="38833"/>
    <lineage>
        <taxon>Eukaryota</taxon>
        <taxon>Viridiplantae</taxon>
        <taxon>Chlorophyta</taxon>
        <taxon>Mamiellophyceae</taxon>
        <taxon>Mamiellales</taxon>
        <taxon>Mamiellaceae</taxon>
        <taxon>Micromonas</taxon>
    </lineage>
</organism>
<reference evidence="1" key="1">
    <citation type="submission" date="2021-01" db="EMBL/GenBank/DDBJ databases">
        <authorList>
            <person name="Corre E."/>
            <person name="Pelletier E."/>
            <person name="Niang G."/>
            <person name="Scheremetjew M."/>
            <person name="Finn R."/>
            <person name="Kale V."/>
            <person name="Holt S."/>
            <person name="Cochrane G."/>
            <person name="Meng A."/>
            <person name="Brown T."/>
            <person name="Cohen L."/>
        </authorList>
    </citation>
    <scope>NUCLEOTIDE SEQUENCE</scope>
    <source>
        <strain evidence="1">RCC1614</strain>
    </source>
</reference>
<dbReference type="EMBL" id="HBDY01005439">
    <property type="protein sequence ID" value="CAD8234202.1"/>
    <property type="molecule type" value="Transcribed_RNA"/>
</dbReference>